<protein>
    <submittedName>
        <fullName evidence="2">Uncharacterized protein</fullName>
    </submittedName>
</protein>
<organism evidence="2 3">
    <name type="scientific">Terrilactibacillus laevilacticus</name>
    <dbReference type="NCBI Taxonomy" id="1380157"/>
    <lineage>
        <taxon>Bacteria</taxon>
        <taxon>Bacillati</taxon>
        <taxon>Bacillota</taxon>
        <taxon>Bacilli</taxon>
        <taxon>Bacillales</taxon>
        <taxon>Bacillaceae</taxon>
        <taxon>Terrilactibacillus</taxon>
    </lineage>
</organism>
<reference evidence="3" key="1">
    <citation type="journal article" date="2019" name="Int. J. Syst. Evol. Microbiol.">
        <title>The Global Catalogue of Microorganisms (GCM) 10K type strain sequencing project: providing services to taxonomists for standard genome sequencing and annotation.</title>
        <authorList>
            <consortium name="The Broad Institute Genomics Platform"/>
            <consortium name="The Broad Institute Genome Sequencing Center for Infectious Disease"/>
            <person name="Wu L."/>
            <person name="Ma J."/>
        </authorList>
    </citation>
    <scope>NUCLEOTIDE SEQUENCE [LARGE SCALE GENOMIC DNA]</scope>
    <source>
        <strain evidence="3">TISTR 2241</strain>
    </source>
</reference>
<comment type="caution">
    <text evidence="2">The sequence shown here is derived from an EMBL/GenBank/DDBJ whole genome shotgun (WGS) entry which is preliminary data.</text>
</comment>
<dbReference type="RefSeq" id="WP_258311526.1">
    <property type="nucleotide sequence ID" value="NZ_JBHUMR010000008.1"/>
</dbReference>
<accession>A0ABW5PQM0</accession>
<keyword evidence="3" id="KW-1185">Reference proteome</keyword>
<sequence length="41" mass="4810">MKHKTAIRKRKNALKKWLREQLGHWQPKTKETPASSSKLPA</sequence>
<evidence type="ECO:0000256" key="1">
    <source>
        <dbReference type="SAM" id="MobiDB-lite"/>
    </source>
</evidence>
<gene>
    <name evidence="2" type="ORF">ACFSTF_07230</name>
</gene>
<feature type="region of interest" description="Disordered" evidence="1">
    <location>
        <begin position="19"/>
        <end position="41"/>
    </location>
</feature>
<dbReference type="EMBL" id="JBHUMR010000008">
    <property type="protein sequence ID" value="MFD2617102.1"/>
    <property type="molecule type" value="Genomic_DNA"/>
</dbReference>
<evidence type="ECO:0000313" key="2">
    <source>
        <dbReference type="EMBL" id="MFD2617102.1"/>
    </source>
</evidence>
<proteinExistence type="predicted"/>
<evidence type="ECO:0000313" key="3">
    <source>
        <dbReference type="Proteomes" id="UP001597458"/>
    </source>
</evidence>
<feature type="compositionally biased region" description="Polar residues" evidence="1">
    <location>
        <begin position="32"/>
        <end position="41"/>
    </location>
</feature>
<dbReference type="Proteomes" id="UP001597458">
    <property type="component" value="Unassembled WGS sequence"/>
</dbReference>
<name>A0ABW5PQM0_9BACI</name>